<protein>
    <submittedName>
        <fullName evidence="1">10815_t:CDS:1</fullName>
    </submittedName>
</protein>
<name>A0A9N9BXC9_9GLOM</name>
<dbReference type="Proteomes" id="UP000789572">
    <property type="component" value="Unassembled WGS sequence"/>
</dbReference>
<comment type="caution">
    <text evidence="1">The sequence shown here is derived from an EMBL/GenBank/DDBJ whole genome shotgun (WGS) entry which is preliminary data.</text>
</comment>
<keyword evidence="2" id="KW-1185">Reference proteome</keyword>
<gene>
    <name evidence="1" type="ORF">POCULU_LOCUS6404</name>
</gene>
<organism evidence="1 2">
    <name type="scientific">Paraglomus occultum</name>
    <dbReference type="NCBI Taxonomy" id="144539"/>
    <lineage>
        <taxon>Eukaryota</taxon>
        <taxon>Fungi</taxon>
        <taxon>Fungi incertae sedis</taxon>
        <taxon>Mucoromycota</taxon>
        <taxon>Glomeromycotina</taxon>
        <taxon>Glomeromycetes</taxon>
        <taxon>Paraglomerales</taxon>
        <taxon>Paraglomeraceae</taxon>
        <taxon>Paraglomus</taxon>
    </lineage>
</organism>
<dbReference type="AlphaFoldDB" id="A0A9N9BXC9"/>
<sequence length="101" mass="11571">MSIDSLFTKIYNFLKYAEPRHIIAETVIYKAFQENCWISQDDLRPVVEQAISLVMSNCASDSPKLAKFEDVLTRFNGAYDNVRSLRDLGALDLNLEKPVQK</sequence>
<reference evidence="1" key="1">
    <citation type="submission" date="2021-06" db="EMBL/GenBank/DDBJ databases">
        <authorList>
            <person name="Kallberg Y."/>
            <person name="Tangrot J."/>
            <person name="Rosling A."/>
        </authorList>
    </citation>
    <scope>NUCLEOTIDE SEQUENCE</scope>
    <source>
        <strain evidence="1">IA702</strain>
    </source>
</reference>
<accession>A0A9N9BXC9</accession>
<evidence type="ECO:0000313" key="2">
    <source>
        <dbReference type="Proteomes" id="UP000789572"/>
    </source>
</evidence>
<evidence type="ECO:0000313" key="1">
    <source>
        <dbReference type="EMBL" id="CAG8579268.1"/>
    </source>
</evidence>
<dbReference type="OrthoDB" id="2361517at2759"/>
<proteinExistence type="predicted"/>
<dbReference type="EMBL" id="CAJVPJ010001168">
    <property type="protein sequence ID" value="CAG8579268.1"/>
    <property type="molecule type" value="Genomic_DNA"/>
</dbReference>